<dbReference type="OrthoDB" id="4959430at2759"/>
<organism evidence="1 2">
    <name type="scientific">Penicillium oxalicum (strain 114-2 / CGMCC 5302)</name>
    <name type="common">Penicillium decumbens</name>
    <dbReference type="NCBI Taxonomy" id="933388"/>
    <lineage>
        <taxon>Eukaryota</taxon>
        <taxon>Fungi</taxon>
        <taxon>Dikarya</taxon>
        <taxon>Ascomycota</taxon>
        <taxon>Pezizomycotina</taxon>
        <taxon>Eurotiomycetes</taxon>
        <taxon>Eurotiomycetidae</taxon>
        <taxon>Eurotiales</taxon>
        <taxon>Aspergillaceae</taxon>
        <taxon>Penicillium</taxon>
    </lineage>
</organism>
<proteinExistence type="predicted"/>
<gene>
    <name evidence="1" type="ORF">PDE_03276</name>
</gene>
<reference evidence="1 2" key="1">
    <citation type="journal article" date="2013" name="PLoS ONE">
        <title>Genomic and secretomic analyses reveal unique features of the lignocellulolytic enzyme system of Penicillium decumbens.</title>
        <authorList>
            <person name="Liu G."/>
            <person name="Zhang L."/>
            <person name="Wei X."/>
            <person name="Zou G."/>
            <person name="Qin Y."/>
            <person name="Ma L."/>
            <person name="Li J."/>
            <person name="Zheng H."/>
            <person name="Wang S."/>
            <person name="Wang C."/>
            <person name="Xun L."/>
            <person name="Zhao G.-P."/>
            <person name="Zhou Z."/>
            <person name="Qu Y."/>
        </authorList>
    </citation>
    <scope>NUCLEOTIDE SEQUENCE [LARGE SCALE GENOMIC DNA]</scope>
    <source>
        <strain evidence="2">114-2 / CGMCC 5302</strain>
    </source>
</reference>
<accession>S7ZCJ6</accession>
<name>S7ZCJ6_PENO1</name>
<dbReference type="EMBL" id="KB644410">
    <property type="protein sequence ID" value="EPS28330.1"/>
    <property type="molecule type" value="Genomic_DNA"/>
</dbReference>
<sequence>MSWDAFTAFGGKLDSAVFRVREWQHSDRSGQSKISKFITEWIQGLRESPAEYGIPPHREVDVTRLLDAFFPAPSASGDGIVPIRIRSAPGFPDSLRRISPVEVRFGPNDTLVPIADAPNALGYIFSVVRPPDAGNPTLESYLLPLSIFYAWLLYAVFLEPVSSQGPVITNVPVEACLMYLPGSLGASSAPIYFLGATWSGADPGDAEGAASTENDERQMDLWTNCSLVQPALNLNPNAHLPELSPGTKKIAARRLNEYILGKTSSPESPVPSFLSPIFNDIFPPIPGMEGEIGLREFVFALSLLVKADAKQPLGVAVEPDLLIANTKLEPRLMDLLLPFVDCLVGVIDPAKLTMMVQKLVQFYITPHVIIPVSNLELPLGPQSKAILDPLALSLPGLLLPKITEKLESLRRHIQHEYLSTNDQERFIERKYFIADTSPYGRLAETAPVFVLS</sequence>
<dbReference type="AlphaFoldDB" id="S7ZCJ6"/>
<protein>
    <submittedName>
        <fullName evidence="1">Uncharacterized protein</fullName>
    </submittedName>
</protein>
<dbReference type="Proteomes" id="UP000019376">
    <property type="component" value="Unassembled WGS sequence"/>
</dbReference>
<keyword evidence="2" id="KW-1185">Reference proteome</keyword>
<evidence type="ECO:0000313" key="2">
    <source>
        <dbReference type="Proteomes" id="UP000019376"/>
    </source>
</evidence>
<dbReference type="HOGENOM" id="CLU_605660_0_0_1"/>
<evidence type="ECO:0000313" key="1">
    <source>
        <dbReference type="EMBL" id="EPS28330.1"/>
    </source>
</evidence>